<dbReference type="KEGG" id="tos:Theos_0161"/>
<dbReference type="eggNOG" id="COG3303">
    <property type="taxonomic scope" value="Bacteria"/>
</dbReference>
<dbReference type="AlphaFoldDB" id="K7R2Y8"/>
<dbReference type="InterPro" id="IPR036280">
    <property type="entry name" value="Multihaem_cyt_sf"/>
</dbReference>
<dbReference type="GO" id="GO:0019645">
    <property type="term" value="P:anaerobic electron transport chain"/>
    <property type="evidence" value="ECO:0007669"/>
    <property type="project" value="TreeGrafter"/>
</dbReference>
<dbReference type="SUPFAM" id="SSF48695">
    <property type="entry name" value="Multiheme cytochromes"/>
    <property type="match status" value="1"/>
</dbReference>
<evidence type="ECO:0000256" key="10">
    <source>
        <dbReference type="ARBA" id="ARBA00049131"/>
    </source>
</evidence>
<dbReference type="GO" id="GO:0030288">
    <property type="term" value="C:outer membrane-bounded periplasmic space"/>
    <property type="evidence" value="ECO:0007669"/>
    <property type="project" value="TreeGrafter"/>
</dbReference>
<dbReference type="Pfam" id="PF02335">
    <property type="entry name" value="Cytochrom_C552"/>
    <property type="match status" value="1"/>
</dbReference>
<dbReference type="Gene3D" id="1.20.140.10">
    <property type="entry name" value="Butyryl-CoA Dehydrogenase, subunit A, domain 3"/>
    <property type="match status" value="1"/>
</dbReference>
<proteinExistence type="inferred from homology"/>
<dbReference type="InterPro" id="IPR003321">
    <property type="entry name" value="Cyt_c552"/>
</dbReference>
<evidence type="ECO:0000256" key="8">
    <source>
        <dbReference type="ARBA" id="ARBA00023002"/>
    </source>
</evidence>
<dbReference type="PANTHER" id="PTHR30633">
    <property type="entry name" value="CYTOCHROME C-552 RESPIRATORY NITRITE REDUCTASE"/>
    <property type="match status" value="1"/>
</dbReference>
<dbReference type="OrthoDB" id="9780421at2"/>
<protein>
    <recommendedName>
        <fullName evidence="3">nitrite reductase (cytochrome; ammonia-forming)</fullName>
        <ecNumber evidence="3">1.7.2.2</ecNumber>
    </recommendedName>
</protein>
<evidence type="ECO:0000256" key="5">
    <source>
        <dbReference type="ARBA" id="ARBA00022723"/>
    </source>
</evidence>
<keyword evidence="12" id="KW-1185">Reference proteome</keyword>
<evidence type="ECO:0000313" key="12">
    <source>
        <dbReference type="Proteomes" id="UP000000211"/>
    </source>
</evidence>
<evidence type="ECO:0000313" key="11">
    <source>
        <dbReference type="EMBL" id="AFV75244.1"/>
    </source>
</evidence>
<comment type="catalytic activity">
    <reaction evidence="10">
        <text>6 Fe(III)-[cytochrome c] + NH4(+) + 2 H2O = 6 Fe(II)-[cytochrome c] + nitrite + 8 H(+)</text>
        <dbReference type="Rhea" id="RHEA:13089"/>
        <dbReference type="Rhea" id="RHEA-COMP:10350"/>
        <dbReference type="Rhea" id="RHEA-COMP:14399"/>
        <dbReference type="ChEBI" id="CHEBI:15377"/>
        <dbReference type="ChEBI" id="CHEBI:15378"/>
        <dbReference type="ChEBI" id="CHEBI:16301"/>
        <dbReference type="ChEBI" id="CHEBI:28938"/>
        <dbReference type="ChEBI" id="CHEBI:29033"/>
        <dbReference type="ChEBI" id="CHEBI:29034"/>
        <dbReference type="EC" id="1.7.2.2"/>
    </reaction>
</comment>
<keyword evidence="5" id="KW-0479">Metal-binding</keyword>
<dbReference type="GO" id="GO:0046872">
    <property type="term" value="F:metal ion binding"/>
    <property type="evidence" value="ECO:0007669"/>
    <property type="project" value="UniProtKB-KW"/>
</dbReference>
<evidence type="ECO:0000256" key="9">
    <source>
        <dbReference type="ARBA" id="ARBA00023004"/>
    </source>
</evidence>
<name>K7R2Y8_THEOS</name>
<dbReference type="EC" id="1.7.2.2" evidence="3"/>
<gene>
    <name evidence="11" type="ORF">Theos_0161</name>
</gene>
<keyword evidence="7" id="KW-0106">Calcium</keyword>
<dbReference type="PIRSF" id="PIRSF000243">
    <property type="entry name" value="Cyt_c552"/>
    <property type="match status" value="1"/>
</dbReference>
<dbReference type="HOGENOM" id="CLU_035040_1_0_0"/>
<dbReference type="GO" id="GO:0020037">
    <property type="term" value="F:heme binding"/>
    <property type="evidence" value="ECO:0007669"/>
    <property type="project" value="TreeGrafter"/>
</dbReference>
<dbReference type="Gene3D" id="1.10.1130.10">
    <property type="entry name" value="Flavocytochrome C3, Chain A"/>
    <property type="match status" value="1"/>
</dbReference>
<comment type="similarity">
    <text evidence="2">Belongs to the cytochrome c-552 family.</text>
</comment>
<evidence type="ECO:0000256" key="2">
    <source>
        <dbReference type="ARBA" id="ARBA00009288"/>
    </source>
</evidence>
<dbReference type="PANTHER" id="PTHR30633:SF0">
    <property type="entry name" value="CYTOCHROME C-552"/>
    <property type="match status" value="1"/>
</dbReference>
<dbReference type="STRING" id="751945.Theos_0161"/>
<reference evidence="11 12" key="1">
    <citation type="journal article" date="2013" name="Genome Announc.">
        <title>Whole Genome Sequencing of Thermus oshimai JL-2 and Thermus thermophilus JL-18, Incomplete Denitrifiers from the United States Great Basin.</title>
        <authorList>
            <person name="Murugapiran S.K."/>
            <person name="Huntemann M."/>
            <person name="Wei C.L."/>
            <person name="Han J."/>
            <person name="Detter J.C."/>
            <person name="Han C.S."/>
            <person name="Erkkila T.H."/>
            <person name="Teshima H."/>
            <person name="Chen A."/>
            <person name="Kyrpides N."/>
            <person name="Mavrommatis K."/>
            <person name="Markowitz V."/>
            <person name="Szeto E."/>
            <person name="Ivanova N."/>
            <person name="Pagani I."/>
            <person name="Lam J."/>
            <person name="McDonald A.I."/>
            <person name="Dodsworth J.A."/>
            <person name="Pati A."/>
            <person name="Goodwin L."/>
            <person name="Peters L."/>
            <person name="Pitluck S."/>
            <person name="Woyke T."/>
            <person name="Hedlund B.P."/>
        </authorList>
    </citation>
    <scope>NUCLEOTIDE SEQUENCE</scope>
    <source>
        <strain evidence="11 12">JL-2</strain>
    </source>
</reference>
<keyword evidence="6" id="KW-0732">Signal</keyword>
<dbReference type="GO" id="GO:0042279">
    <property type="term" value="F:nitrite reductase (cytochrome, ammonia-forming) activity"/>
    <property type="evidence" value="ECO:0007669"/>
    <property type="project" value="UniProtKB-EC"/>
</dbReference>
<evidence type="ECO:0000256" key="6">
    <source>
        <dbReference type="ARBA" id="ARBA00022729"/>
    </source>
</evidence>
<accession>K7R2Y8</accession>
<evidence type="ECO:0000256" key="1">
    <source>
        <dbReference type="ARBA" id="ARBA00004196"/>
    </source>
</evidence>
<keyword evidence="9" id="KW-0408">Iron</keyword>
<keyword evidence="8" id="KW-0560">Oxidoreductase</keyword>
<dbReference type="Proteomes" id="UP000000211">
    <property type="component" value="Chromosome"/>
</dbReference>
<evidence type="ECO:0000256" key="3">
    <source>
        <dbReference type="ARBA" id="ARBA00011887"/>
    </source>
</evidence>
<organism evidence="11 12">
    <name type="scientific">Thermus oshimai JL-2</name>
    <dbReference type="NCBI Taxonomy" id="751945"/>
    <lineage>
        <taxon>Bacteria</taxon>
        <taxon>Thermotogati</taxon>
        <taxon>Deinococcota</taxon>
        <taxon>Deinococci</taxon>
        <taxon>Thermales</taxon>
        <taxon>Thermaceae</taxon>
        <taxon>Thermus</taxon>
    </lineage>
</organism>
<evidence type="ECO:0000256" key="4">
    <source>
        <dbReference type="ARBA" id="ARBA00022617"/>
    </source>
</evidence>
<evidence type="ECO:0000256" key="7">
    <source>
        <dbReference type="ARBA" id="ARBA00022837"/>
    </source>
</evidence>
<keyword evidence="4" id="KW-0349">Heme</keyword>
<sequence length="432" mass="48914">MPKRGWKGLGILVLFGVLGIGVGYVLSVIVKRQAEAKQYPLRLVEIGELEVDPAVWGQNFPLHYDRFLRTREEYGRTAYGGGVRYDKLAEKPFLKLAWAGHPFSVDYKEDRGHHYAQLDQYQTKRTTEFKQPGACLNCHTGEFVKLVAEIGWDTLNRTPYNEFRERLAAGGHLGVTCADCHDPKTMALRITRPALENALKAQGKDWRQASRQEMRSLVCAQCHVEYYFLGEGKTLTFPWSRGTSVEAIEAHYDAYGFKDWTHAITQAPMIKMQHPEYELYTTSVHHQAGVACADCHMPYIRVGGMKISDHWIRSPLTQVAQSCQTCHRVPEAELLNRVKTIQDRTKELATTTEKALEDAILAIQKAMEAGVPDEALEEARKLHRAAQLRWDFVDAENSMGFHSPQEAARILLHATDLARQAQLAAERALAKR</sequence>
<dbReference type="PATRIC" id="fig|751945.3.peg.155"/>
<comment type="subcellular location">
    <subcellularLocation>
        <location evidence="1">Cell envelope</location>
    </subcellularLocation>
</comment>
<dbReference type="CDD" id="cd00548">
    <property type="entry name" value="NrfA-like"/>
    <property type="match status" value="1"/>
</dbReference>
<dbReference type="EMBL" id="CP003249">
    <property type="protein sequence ID" value="AFV75244.1"/>
    <property type="molecule type" value="Genomic_DNA"/>
</dbReference>